<keyword evidence="1" id="KW-0732">Signal</keyword>
<evidence type="ECO:0000313" key="2">
    <source>
        <dbReference type="EMBL" id="KRO71869.1"/>
    </source>
</evidence>
<evidence type="ECO:0000313" key="3">
    <source>
        <dbReference type="Proteomes" id="UP000051934"/>
    </source>
</evidence>
<organism evidence="2 3">
    <name type="scientific">OM182 bacterium BACL3 MAG-120507-bin80</name>
    <dbReference type="NCBI Taxonomy" id="1655577"/>
    <lineage>
        <taxon>Bacteria</taxon>
        <taxon>Pseudomonadati</taxon>
        <taxon>Pseudomonadota</taxon>
        <taxon>Gammaproteobacteria</taxon>
        <taxon>OMG group</taxon>
        <taxon>OM182 clade</taxon>
    </lineage>
</organism>
<gene>
    <name evidence="2" type="ORF">ABR69_10220</name>
</gene>
<comment type="caution">
    <text evidence="2">The sequence shown here is derived from an EMBL/GenBank/DDBJ whole genome shotgun (WGS) entry which is preliminary data.</text>
</comment>
<dbReference type="AlphaFoldDB" id="A0A0R2SGH9"/>
<dbReference type="Proteomes" id="UP000051934">
    <property type="component" value="Unassembled WGS sequence"/>
</dbReference>
<accession>A0A0R2SGH9</accession>
<protein>
    <recommendedName>
        <fullName evidence="4">DUF4375 domain-containing protein</fullName>
    </recommendedName>
</protein>
<evidence type="ECO:0008006" key="4">
    <source>
        <dbReference type="Google" id="ProtNLM"/>
    </source>
</evidence>
<name>A0A0R2SGH9_9GAMM</name>
<proteinExistence type="predicted"/>
<reference evidence="2 3" key="1">
    <citation type="submission" date="2015-10" db="EMBL/GenBank/DDBJ databases">
        <title>Metagenome-Assembled Genomes uncover a global brackish microbiome.</title>
        <authorList>
            <person name="Hugerth L.W."/>
            <person name="Larsson J."/>
            <person name="Alneberg J."/>
            <person name="Lindh M.V."/>
            <person name="Legrand C."/>
            <person name="Pinhassi J."/>
            <person name="Andersson A.F."/>
        </authorList>
    </citation>
    <scope>NUCLEOTIDE SEQUENCE [LARGE SCALE GENOMIC DNA]</scope>
    <source>
        <strain evidence="2">BACL4 MAG-120507-bin80</strain>
    </source>
</reference>
<dbReference type="EMBL" id="LIBB01000125">
    <property type="protein sequence ID" value="KRO71869.1"/>
    <property type="molecule type" value="Genomic_DNA"/>
</dbReference>
<feature type="signal peptide" evidence="1">
    <location>
        <begin position="1"/>
        <end position="26"/>
    </location>
</feature>
<evidence type="ECO:0000256" key="1">
    <source>
        <dbReference type="SAM" id="SignalP"/>
    </source>
</evidence>
<sequence length="303" mass="33976">MPNTTKTALPFTLVALAALAAMFSHAGFSQEQSDTVLPRLNTADAEWLGERIFANECAAQRACLTSWNEGEDFPSLGIGHFIWFQRNQDEIFAETFPDLLTYLAETGITLPKWLQPNNLVTNNDRPDGDIRAGIDSPWESRADFYQDIDSRRMEELRTLLDTTRREQAQFIIARLENSIGGIVSQAPSAERERLQRRVEKLSTCHSPAGLYALIDYVHFKGTGLAEGERYAGQGWGLQQVLSAMSDDLPALDSFASAAKATLERRVANAPIERREQRWLKGWHNRIDTYLTAATLPTARGECK</sequence>
<feature type="chain" id="PRO_5006423684" description="DUF4375 domain-containing protein" evidence="1">
    <location>
        <begin position="27"/>
        <end position="303"/>
    </location>
</feature>